<evidence type="ECO:0000313" key="1">
    <source>
        <dbReference type="EMBL" id="KHJ35696.1"/>
    </source>
</evidence>
<proteinExistence type="predicted"/>
<dbReference type="SUPFAM" id="SSF54768">
    <property type="entry name" value="dsRNA-binding domain-like"/>
    <property type="match status" value="1"/>
</dbReference>
<dbReference type="AlphaFoldDB" id="A0A0B1PFP7"/>
<name>A0A0B1PFP7_UNCNE</name>
<dbReference type="HOGENOM" id="CLU_2777776_0_0_1"/>
<reference evidence="1 2" key="1">
    <citation type="journal article" date="2014" name="BMC Genomics">
        <title>Adaptive genomic structural variation in the grape powdery mildew pathogen, Erysiphe necator.</title>
        <authorList>
            <person name="Jones L."/>
            <person name="Riaz S."/>
            <person name="Morales-Cruz A."/>
            <person name="Amrine K.C."/>
            <person name="McGuire B."/>
            <person name="Gubler W.D."/>
            <person name="Walker M.A."/>
            <person name="Cantu D."/>
        </authorList>
    </citation>
    <scope>NUCLEOTIDE SEQUENCE [LARGE SCALE GENOMIC DNA]</scope>
    <source>
        <strain evidence="2">c</strain>
    </source>
</reference>
<accession>A0A0B1PFP7</accession>
<evidence type="ECO:0008006" key="3">
    <source>
        <dbReference type="Google" id="ProtNLM"/>
    </source>
</evidence>
<protein>
    <recommendedName>
        <fullName evidence="3">DRBM domain-containing protein</fullName>
    </recommendedName>
</protein>
<gene>
    <name evidence="1" type="ORF">EV44_g3726</name>
</gene>
<organism evidence="1 2">
    <name type="scientific">Uncinula necator</name>
    <name type="common">Grape powdery mildew</name>
    <dbReference type="NCBI Taxonomy" id="52586"/>
    <lineage>
        <taxon>Eukaryota</taxon>
        <taxon>Fungi</taxon>
        <taxon>Dikarya</taxon>
        <taxon>Ascomycota</taxon>
        <taxon>Pezizomycotina</taxon>
        <taxon>Leotiomycetes</taxon>
        <taxon>Erysiphales</taxon>
        <taxon>Erysiphaceae</taxon>
        <taxon>Erysiphe</taxon>
    </lineage>
</organism>
<sequence length="69" mass="7918">MTGTQERRLKDLCVERGWYLARFSQEFLDDQYRYSVVVGGRIFRGVWSNSESDAKESAAKKACQTFSGT</sequence>
<evidence type="ECO:0000313" key="2">
    <source>
        <dbReference type="Proteomes" id="UP000030854"/>
    </source>
</evidence>
<dbReference type="EMBL" id="JNVN01000296">
    <property type="protein sequence ID" value="KHJ35696.1"/>
    <property type="molecule type" value="Genomic_DNA"/>
</dbReference>
<keyword evidence="2" id="KW-1185">Reference proteome</keyword>
<comment type="caution">
    <text evidence="1">The sequence shown here is derived from an EMBL/GenBank/DDBJ whole genome shotgun (WGS) entry which is preliminary data.</text>
</comment>
<dbReference type="CDD" id="cd00048">
    <property type="entry name" value="DSRM_SF"/>
    <property type="match status" value="1"/>
</dbReference>
<dbReference type="Proteomes" id="UP000030854">
    <property type="component" value="Unassembled WGS sequence"/>
</dbReference>
<dbReference type="Gene3D" id="3.30.160.20">
    <property type="match status" value="1"/>
</dbReference>